<gene>
    <name evidence="3" type="ORF">PM001_LOCUS13191</name>
</gene>
<reference evidence="3" key="1">
    <citation type="submission" date="2024-01" db="EMBL/GenBank/DDBJ databases">
        <authorList>
            <person name="Webb A."/>
        </authorList>
    </citation>
    <scope>NUCLEOTIDE SEQUENCE</scope>
    <source>
        <strain evidence="3">Pm1</strain>
    </source>
</reference>
<feature type="region of interest" description="Disordered" evidence="1">
    <location>
        <begin position="231"/>
        <end position="251"/>
    </location>
</feature>
<accession>A0AAV1U054</accession>
<dbReference type="CDD" id="cd07379">
    <property type="entry name" value="MPP_239FB"/>
    <property type="match status" value="1"/>
</dbReference>
<dbReference type="InterPro" id="IPR051693">
    <property type="entry name" value="UPF0046_metallophosphoest"/>
</dbReference>
<sequence>MKVVCVSDTHGLHDLAAAVPDGDVFVHAGDFTDTGARSEVLAFNEFLGRLPHRYKLVIAGNHESSFDRHFYASYWHHYGHEQQYDPEEVRALLTNALYLEDEAVEIEGYVFYGTPWQPEFCNWAFNLPRGDALLRQWKLIPTDTDVLITHTPPQGHGDLVGCTRVGCVDLLHEVEQRVRPKLHVFGHVHEGYGRSASANGQITYFNASACTHKYEPVNPPLLFELTEPPKRGWHHNRSSPSTSSVESSCQVHCSTSPSDSSSVSIQSIAEDENVDVHASPLTHLEPRKYALMLHEWLRLCSHKPPFVETHAIPGKTCESNGRDMLRDFRVDGTTSGLLFESTLKLRPVINVQKRALRYLFAQGFRSNADNYKEQIDEDHAAATHSEKTHEEVTSETGAESEAINVPKERRKYGISRRVTVAVLDDIDEDKEGMDERGREHVQRARLAAAALGKSDAVSTDTPPRGLRRNKTLQRRLAVPKLSPLSEDSTEGEESYSGTVGAIVLEENASEAAIISEAVDVAPSVSECALCKFNVRGHIHPGEETSRSTEAIVVAPRVAECVMCKYQVSGHVHPGAQALPLPTAPPVSAVTSREAVKVDTKPSKPRARADRQPSNHLSSWF</sequence>
<dbReference type="PANTHER" id="PTHR12905">
    <property type="entry name" value="METALLOPHOSPHOESTERASE"/>
    <property type="match status" value="1"/>
</dbReference>
<dbReference type="Gene3D" id="3.60.21.10">
    <property type="match status" value="1"/>
</dbReference>
<evidence type="ECO:0000313" key="4">
    <source>
        <dbReference type="Proteomes" id="UP001162060"/>
    </source>
</evidence>
<dbReference type="SUPFAM" id="SSF56300">
    <property type="entry name" value="Metallo-dependent phosphatases"/>
    <property type="match status" value="1"/>
</dbReference>
<name>A0AAV1U054_9STRA</name>
<dbReference type="AlphaFoldDB" id="A0AAV1U054"/>
<dbReference type="InterPro" id="IPR029052">
    <property type="entry name" value="Metallo-depent_PP-like"/>
</dbReference>
<dbReference type="InterPro" id="IPR004843">
    <property type="entry name" value="Calcineurin-like_PHP"/>
</dbReference>
<feature type="compositionally biased region" description="Basic and acidic residues" evidence="1">
    <location>
        <begin position="593"/>
        <end position="612"/>
    </location>
</feature>
<feature type="compositionally biased region" description="Low complexity" evidence="1">
    <location>
        <begin position="238"/>
        <end position="251"/>
    </location>
</feature>
<dbReference type="GO" id="GO:0016787">
    <property type="term" value="F:hydrolase activity"/>
    <property type="evidence" value="ECO:0007669"/>
    <property type="project" value="InterPro"/>
</dbReference>
<dbReference type="PANTHER" id="PTHR12905:SF0">
    <property type="entry name" value="CALCINEURIN-LIKE PHOSPHOESTERASE DOMAIN-CONTAINING PROTEIN"/>
    <property type="match status" value="1"/>
</dbReference>
<feature type="domain" description="Calcineurin-like phosphoesterase" evidence="2">
    <location>
        <begin position="1"/>
        <end position="190"/>
    </location>
</feature>
<proteinExistence type="predicted"/>
<feature type="region of interest" description="Disordered" evidence="1">
    <location>
        <begin position="589"/>
        <end position="620"/>
    </location>
</feature>
<evidence type="ECO:0000259" key="2">
    <source>
        <dbReference type="Pfam" id="PF00149"/>
    </source>
</evidence>
<protein>
    <recommendedName>
        <fullName evidence="2">Calcineurin-like phosphoesterase domain-containing protein</fullName>
    </recommendedName>
</protein>
<evidence type="ECO:0000256" key="1">
    <source>
        <dbReference type="SAM" id="MobiDB-lite"/>
    </source>
</evidence>
<comment type="caution">
    <text evidence="3">The sequence shown here is derived from an EMBL/GenBank/DDBJ whole genome shotgun (WGS) entry which is preliminary data.</text>
</comment>
<dbReference type="Proteomes" id="UP001162060">
    <property type="component" value="Unassembled WGS sequence"/>
</dbReference>
<organism evidence="3 4">
    <name type="scientific">Peronospora matthiolae</name>
    <dbReference type="NCBI Taxonomy" id="2874970"/>
    <lineage>
        <taxon>Eukaryota</taxon>
        <taxon>Sar</taxon>
        <taxon>Stramenopiles</taxon>
        <taxon>Oomycota</taxon>
        <taxon>Peronosporomycetes</taxon>
        <taxon>Peronosporales</taxon>
        <taxon>Peronosporaceae</taxon>
        <taxon>Peronospora</taxon>
    </lineage>
</organism>
<evidence type="ECO:0000313" key="3">
    <source>
        <dbReference type="EMBL" id="CAK7928041.1"/>
    </source>
</evidence>
<dbReference type="Pfam" id="PF00149">
    <property type="entry name" value="Metallophos"/>
    <property type="match status" value="1"/>
</dbReference>
<dbReference type="EMBL" id="CAKLBY020000119">
    <property type="protein sequence ID" value="CAK7928041.1"/>
    <property type="molecule type" value="Genomic_DNA"/>
</dbReference>